<sequence length="130" mass="15310">MDRRRLGILTARHWSHGGCRSPWTLITDGMAKYLLLGTATEMVWVTILCLQMLRVRGPVYLRLNRRRRPVKTTPVSLNRQRVIVLCRRILPSLTIIRRQRVDKLIRTHKFRLICRATKILPISPTIFDEL</sequence>
<evidence type="ECO:0000313" key="2">
    <source>
        <dbReference type="EMBL" id="GFT14149.1"/>
    </source>
</evidence>
<evidence type="ECO:0000313" key="3">
    <source>
        <dbReference type="Proteomes" id="UP000887013"/>
    </source>
</evidence>
<accession>A0A8X6NHU6</accession>
<keyword evidence="1" id="KW-0472">Membrane</keyword>
<gene>
    <name evidence="2" type="ORF">NPIL_599071</name>
</gene>
<keyword evidence="3" id="KW-1185">Reference proteome</keyword>
<keyword evidence="1" id="KW-1133">Transmembrane helix</keyword>
<dbReference type="Proteomes" id="UP000887013">
    <property type="component" value="Unassembled WGS sequence"/>
</dbReference>
<comment type="caution">
    <text evidence="2">The sequence shown here is derived from an EMBL/GenBank/DDBJ whole genome shotgun (WGS) entry which is preliminary data.</text>
</comment>
<dbReference type="AlphaFoldDB" id="A0A8X6NHU6"/>
<keyword evidence="1" id="KW-0812">Transmembrane</keyword>
<proteinExistence type="predicted"/>
<reference evidence="2" key="1">
    <citation type="submission" date="2020-08" db="EMBL/GenBank/DDBJ databases">
        <title>Multicomponent nature underlies the extraordinary mechanical properties of spider dragline silk.</title>
        <authorList>
            <person name="Kono N."/>
            <person name="Nakamura H."/>
            <person name="Mori M."/>
            <person name="Yoshida Y."/>
            <person name="Ohtoshi R."/>
            <person name="Malay A.D."/>
            <person name="Moran D.A.P."/>
            <person name="Tomita M."/>
            <person name="Numata K."/>
            <person name="Arakawa K."/>
        </authorList>
    </citation>
    <scope>NUCLEOTIDE SEQUENCE</scope>
</reference>
<dbReference type="EMBL" id="BMAW01058041">
    <property type="protein sequence ID" value="GFT14149.1"/>
    <property type="molecule type" value="Genomic_DNA"/>
</dbReference>
<organism evidence="2 3">
    <name type="scientific">Nephila pilipes</name>
    <name type="common">Giant wood spider</name>
    <name type="synonym">Nephila maculata</name>
    <dbReference type="NCBI Taxonomy" id="299642"/>
    <lineage>
        <taxon>Eukaryota</taxon>
        <taxon>Metazoa</taxon>
        <taxon>Ecdysozoa</taxon>
        <taxon>Arthropoda</taxon>
        <taxon>Chelicerata</taxon>
        <taxon>Arachnida</taxon>
        <taxon>Araneae</taxon>
        <taxon>Araneomorphae</taxon>
        <taxon>Entelegynae</taxon>
        <taxon>Araneoidea</taxon>
        <taxon>Nephilidae</taxon>
        <taxon>Nephila</taxon>
    </lineage>
</organism>
<name>A0A8X6NHU6_NEPPI</name>
<feature type="transmembrane region" description="Helical" evidence="1">
    <location>
        <begin position="33"/>
        <end position="53"/>
    </location>
</feature>
<evidence type="ECO:0000256" key="1">
    <source>
        <dbReference type="SAM" id="Phobius"/>
    </source>
</evidence>
<protein>
    <submittedName>
        <fullName evidence="2">Uncharacterized protein</fullName>
    </submittedName>
</protein>